<dbReference type="EMBL" id="AWGW01000025">
    <property type="protein sequence ID" value="ERJ99753.1"/>
    <property type="molecule type" value="Genomic_DNA"/>
</dbReference>
<name>U2MKG4_9BACT</name>
<dbReference type="Proteomes" id="UP000017023">
    <property type="component" value="Unassembled WGS sequence"/>
</dbReference>
<keyword evidence="1" id="KW-0472">Membrane</keyword>
<keyword evidence="1" id="KW-1133">Transmembrane helix</keyword>
<feature type="transmembrane region" description="Helical" evidence="1">
    <location>
        <begin position="6"/>
        <end position="23"/>
    </location>
</feature>
<evidence type="ECO:0000313" key="3">
    <source>
        <dbReference type="Proteomes" id="UP000017023"/>
    </source>
</evidence>
<evidence type="ECO:0000313" key="2">
    <source>
        <dbReference type="EMBL" id="ERJ99753.1"/>
    </source>
</evidence>
<evidence type="ECO:0000256" key="1">
    <source>
        <dbReference type="SAM" id="Phobius"/>
    </source>
</evidence>
<accession>U2MKG4</accession>
<proteinExistence type="predicted"/>
<organism evidence="2 3">
    <name type="scientific">Segatella salivae F0493</name>
    <dbReference type="NCBI Taxonomy" id="1395125"/>
    <lineage>
        <taxon>Bacteria</taxon>
        <taxon>Pseudomonadati</taxon>
        <taxon>Bacteroidota</taxon>
        <taxon>Bacteroidia</taxon>
        <taxon>Bacteroidales</taxon>
        <taxon>Prevotellaceae</taxon>
        <taxon>Segatella</taxon>
    </lineage>
</organism>
<dbReference type="PATRIC" id="fig|1395125.3.peg.1732"/>
<dbReference type="AlphaFoldDB" id="U2MKG4"/>
<gene>
    <name evidence="2" type="ORF">HMPREF9145_0823</name>
</gene>
<comment type="caution">
    <text evidence="2">The sequence shown here is derived from an EMBL/GenBank/DDBJ whole genome shotgun (WGS) entry which is preliminary data.</text>
</comment>
<keyword evidence="1" id="KW-0812">Transmembrane</keyword>
<sequence>MQENHNYLAVLTSLYSFFYSLRIKMLVFLELHSIVETAKKHDKPPYNAIQTLFKV</sequence>
<reference evidence="2 3" key="1">
    <citation type="submission" date="2013-08" db="EMBL/GenBank/DDBJ databases">
        <authorList>
            <person name="Durkin A.S."/>
            <person name="Haft D.R."/>
            <person name="McCorrison J."/>
            <person name="Torralba M."/>
            <person name="Gillis M."/>
            <person name="Haft D.H."/>
            <person name="Methe B."/>
            <person name="Sutton G."/>
            <person name="Nelson K.E."/>
        </authorList>
    </citation>
    <scope>NUCLEOTIDE SEQUENCE [LARGE SCALE GENOMIC DNA]</scope>
    <source>
        <strain evidence="2 3">F0493</strain>
    </source>
</reference>
<protein>
    <submittedName>
        <fullName evidence="2">Uncharacterized protein</fullName>
    </submittedName>
</protein>